<feature type="domain" description="Fibronectin type-III" evidence="6">
    <location>
        <begin position="1467"/>
        <end position="1553"/>
    </location>
</feature>
<feature type="domain" description="Fibronectin type-III" evidence="6">
    <location>
        <begin position="1554"/>
        <end position="1648"/>
    </location>
</feature>
<feature type="compositionally biased region" description="Acidic residues" evidence="4">
    <location>
        <begin position="372"/>
        <end position="383"/>
    </location>
</feature>
<keyword evidence="8" id="KW-1185">Reference proteome</keyword>
<evidence type="ECO:0000313" key="8">
    <source>
        <dbReference type="Proteomes" id="UP000293995"/>
    </source>
</evidence>
<dbReference type="Pfam" id="PF00041">
    <property type="entry name" value="fn3"/>
    <property type="match status" value="3"/>
</dbReference>
<accession>A0A4P6ECH2</accession>
<evidence type="ECO:0000256" key="1">
    <source>
        <dbReference type="ARBA" id="ARBA00022737"/>
    </source>
</evidence>
<dbReference type="Proteomes" id="UP000293995">
    <property type="component" value="Chromosome"/>
</dbReference>
<dbReference type="NCBIfam" id="NF012211">
    <property type="entry name" value="tand_rpt_95"/>
    <property type="match status" value="1"/>
</dbReference>
<keyword evidence="2" id="KW-0326">Glycosidase</keyword>
<keyword evidence="5" id="KW-0472">Membrane</keyword>
<dbReference type="SUPFAM" id="SSF49265">
    <property type="entry name" value="Fibronectin type III"/>
    <property type="match status" value="3"/>
</dbReference>
<sequence>MRFAAWLRAHPRTLAGAGVVTAGAVAITTLAFVYQGNPTTEVDLNDGSVWVTKQSSFMVGHFNHESEVLDGGLRTATDDYDILQSAQNVLLHDLAGNSLSSVDPSTVALTGSTPLPAGAQVTLGANTVAVLDPAKGSLWVVPAAGVGGFTAAATKPVATLGAGAAATVGVDGTVYAVSPAQGTLWTVPVDAEGAALKAEKKGFDGLAKNAQVTITAVGTTPVVLDPGTGTVRSPSGLNATVPAPDGAVLQQPSAADADVTVATSTALVRMPLGGGSPQANPAQGTGTPAAPVRLNGCTYGAWSGSGRFVRDCTGTADDLAADIPGIDTSANLTFRQNRDVVVLNDIIGGMAWMASDSLQQVDNWDELTPPEGDAEENEQEVTEETVQSTLPERSATNTPPVANPDEFGVRPGRTTVLPVLDNDTDADGDVLTVSVPDGDPSLGQLQSIDNGSGLQIIVPEDASGTARFTYKVDDGRRGVDTATVTLTVHPLQSDQAPRQVRVTSLTMEAGGVLTYNVLSDWRDPDGDSVYLVSADAAKGDEVETTTDGRVTYRAVSGTLGRKDVKIRVSDGTKVTEGTLHLDVRPRGATEPVATADHVVTRVGQSVTVSPLTNDYSAGSQELRLTRVDDVDGADITPDFAGKTFAFTSDNVGTYYVQYLVAAGTATADGIVRVDVLADTGTDDPPVAVQDIALLPDGGDTLVNVLANDSDPAGGILVVQSVSVPESSGISVAVLGHETLRVTDQGSLAEQVTIDYTISNGARSADGQVVVIPVPAPEVVRPPVADDDEAVVRAGDVVTIPVLDNDSDPNGGTLHVADDLVEPLPDAATGTAFVSQDTVRFKAGSEPGTVGLTYEVVNASGQKDAGYVSIQVLAVDAANNQAPRPKDVTARVLGGAKVRVSIPLDGIDPDGDSVTLEGIASAPAKGRVVEVGADYIDYEAIGGGTGADSFTYRVRDRLGRDATATVRVGIAPAASDNQAPYAVKDAVAMRPGREVAVPVLTNDSDPEGDAIGLVSNGIILPDEPGLAAKVSGDRIIVDSPDHPVDTSLQYTIRDADGAEAVGVLQVSVADDVPLLRPVARDDRVAAADVDDGAVRVDVLANDEDPDGVTADLKVTVADDAAQVDADGAVRVTLGEKQQILTYTVTDRDGLTASAFIRVPALAALSPALTSTGAVTVRSGQTVTIPLADHVRVWRGSGAVITEADKVAAVHGNGAELVKDQHTLVYTPADGYSGPDALTFEVTDGTGPDDPEGQKATLVLPITVLPAENQAPTFRNGALSVAQGDDGAGLDLRALTTDPDEGDLAGMTYRITGGVPDGLSAAIDGQKLTARADASAPKGTAATIGLTIDDGHGHSTTGTVTVTVTASTRPLPTANDDTVPDAAQGKTVRVDVLDNDFNPFPDHPLTVTSAVTESGVGAVSVAGDHLQITPDGSFVGRMVVRYRVQDETADPDREVEGHVILTVQGVPAAPGTPTVSSVQDRTVVLSWMPPVDNGSAITKYTVSAVGGGYSRTCASTTCTLSGLTNNVEYTFHVVAVNGVGPSPASPASEPARPDARPDTPAAPTLTYGDKSLKVAWKTPSTPGSPVQSYNLEISPAPPSGIATKTKVTGTSTTWSGLENGVAYQVRVQAVNRAPEPSSWSTWSATEVPATVPAAPAAPTSTMVDPVAPQSQMKVLWKAPADNGDKISGYQLVVMRGASTVQTLEPSSTSQTISVANSTTDYTFKVRAHNKAGWGAWSKVSAARRSVAAPGAPGTPKVTAGDKKLTVSFTAATGNGATSGEIRYQYSLNGGAWTGSWTSAKGTITGLANGTAYTVRVRGVSTVDGATYPGAASGGASATPYGPPRTPSATAKASGQKITFGWTVPAANGLTVHVRYRIDGGSWTNATKTGSKTVTYGYSKTGTIEVQSVDSKGQTSSTVTKKATTAAKPAATATVSKGSSAAGESGCKSGKCYHYKVTTKNFTAGTYTVSCNATSTTDNPFSTYTNVKVPADGSFEPGCYFGYSGEQVWVTIGGKDYGKTTWKQ</sequence>
<dbReference type="RefSeq" id="WP_129388294.1">
    <property type="nucleotide sequence ID" value="NZ_CP035494.1"/>
</dbReference>
<evidence type="ECO:0000259" key="6">
    <source>
        <dbReference type="PROSITE" id="PS50853"/>
    </source>
</evidence>
<dbReference type="OrthoDB" id="5241356at2"/>
<dbReference type="PROSITE" id="PS50853">
    <property type="entry name" value="FN3"/>
    <property type="match status" value="3"/>
</dbReference>
<dbReference type="InterPro" id="IPR050964">
    <property type="entry name" value="Striated_Muscle_Regulatory"/>
</dbReference>
<feature type="transmembrane region" description="Helical" evidence="5">
    <location>
        <begin position="12"/>
        <end position="34"/>
    </location>
</feature>
<dbReference type="InterPro" id="IPR003961">
    <property type="entry name" value="FN3_dom"/>
</dbReference>
<proteinExistence type="predicted"/>
<feature type="region of interest" description="Disordered" evidence="4">
    <location>
        <begin position="1829"/>
        <end position="1850"/>
    </location>
</feature>
<protein>
    <submittedName>
        <fullName evidence="7">Tandem-95 repeat protein</fullName>
    </submittedName>
</protein>
<dbReference type="InterPro" id="IPR036116">
    <property type="entry name" value="FN3_sf"/>
</dbReference>
<dbReference type="Pfam" id="PF17963">
    <property type="entry name" value="Big_9"/>
    <property type="match status" value="9"/>
</dbReference>
<evidence type="ECO:0000256" key="3">
    <source>
        <dbReference type="ARBA" id="ARBA00023326"/>
    </source>
</evidence>
<feature type="domain" description="Fibronectin type-III" evidence="6">
    <location>
        <begin position="1652"/>
        <end position="1747"/>
    </location>
</feature>
<keyword evidence="2" id="KW-0378">Hydrolase</keyword>
<feature type="region of interest" description="Disordered" evidence="4">
    <location>
        <begin position="365"/>
        <end position="411"/>
    </location>
</feature>
<keyword evidence="3" id="KW-0119">Carbohydrate metabolism</keyword>
<gene>
    <name evidence="7" type="ORF">ET475_07935</name>
</gene>
<organism evidence="7 8">
    <name type="scientific">Microbacterium protaetiae</name>
    <dbReference type="NCBI Taxonomy" id="2509458"/>
    <lineage>
        <taxon>Bacteria</taxon>
        <taxon>Bacillati</taxon>
        <taxon>Actinomycetota</taxon>
        <taxon>Actinomycetes</taxon>
        <taxon>Micrococcales</taxon>
        <taxon>Microbacteriaceae</taxon>
        <taxon>Microbacterium</taxon>
    </lineage>
</organism>
<keyword evidence="5" id="KW-1133">Transmembrane helix</keyword>
<keyword evidence="3" id="KW-0624">Polysaccharide degradation</keyword>
<dbReference type="GO" id="GO:0000272">
    <property type="term" value="P:polysaccharide catabolic process"/>
    <property type="evidence" value="ECO:0007669"/>
    <property type="project" value="UniProtKB-KW"/>
</dbReference>
<feature type="region of interest" description="Disordered" evidence="4">
    <location>
        <begin position="1540"/>
        <end position="1564"/>
    </location>
</feature>
<dbReference type="CDD" id="cd00063">
    <property type="entry name" value="FN3"/>
    <property type="match status" value="3"/>
</dbReference>
<dbReference type="PRINTS" id="PR00014">
    <property type="entry name" value="FNTYPEIII"/>
</dbReference>
<dbReference type="KEGG" id="mprt:ET475_07935"/>
<dbReference type="PANTHER" id="PTHR13817:SF73">
    <property type="entry name" value="FIBRONECTIN TYPE-III DOMAIN-CONTAINING PROTEIN"/>
    <property type="match status" value="1"/>
</dbReference>
<dbReference type="SMART" id="SM00060">
    <property type="entry name" value="FN3"/>
    <property type="match status" value="5"/>
</dbReference>
<dbReference type="EMBL" id="CP035494">
    <property type="protein sequence ID" value="QAY59932.1"/>
    <property type="molecule type" value="Genomic_DNA"/>
</dbReference>
<evidence type="ECO:0000256" key="2">
    <source>
        <dbReference type="ARBA" id="ARBA00023295"/>
    </source>
</evidence>
<name>A0A4P6ECH2_9MICO</name>
<dbReference type="Gene3D" id="2.60.40.10">
    <property type="entry name" value="Immunoglobulins"/>
    <property type="match status" value="4"/>
</dbReference>
<evidence type="ECO:0000313" key="7">
    <source>
        <dbReference type="EMBL" id="QAY59932.1"/>
    </source>
</evidence>
<keyword evidence="1" id="KW-0677">Repeat</keyword>
<dbReference type="Gene3D" id="2.60.40.3440">
    <property type="match status" value="2"/>
</dbReference>
<dbReference type="GO" id="GO:0016798">
    <property type="term" value="F:hydrolase activity, acting on glycosyl bonds"/>
    <property type="evidence" value="ECO:0007669"/>
    <property type="project" value="UniProtKB-KW"/>
</dbReference>
<evidence type="ECO:0000256" key="4">
    <source>
        <dbReference type="SAM" id="MobiDB-lite"/>
    </source>
</evidence>
<feature type="compositionally biased region" description="Polar residues" evidence="4">
    <location>
        <begin position="388"/>
        <end position="400"/>
    </location>
</feature>
<evidence type="ECO:0000256" key="5">
    <source>
        <dbReference type="SAM" id="Phobius"/>
    </source>
</evidence>
<keyword evidence="5" id="KW-0812">Transmembrane</keyword>
<dbReference type="PANTHER" id="PTHR13817">
    <property type="entry name" value="TITIN"/>
    <property type="match status" value="1"/>
</dbReference>
<reference evidence="7 8" key="1">
    <citation type="submission" date="2019-01" db="EMBL/GenBank/DDBJ databases">
        <title>Genome sequencing of strain DFW100M-13.</title>
        <authorList>
            <person name="Heo J."/>
            <person name="Kim S.-J."/>
            <person name="Kim J.-S."/>
            <person name="Hong S.-B."/>
            <person name="Kwon S.-W."/>
        </authorList>
    </citation>
    <scope>NUCLEOTIDE SEQUENCE [LARGE SCALE GENOMIC DNA]</scope>
    <source>
        <strain evidence="7 8">DFW100M-13</strain>
    </source>
</reference>
<dbReference type="InterPro" id="IPR013783">
    <property type="entry name" value="Ig-like_fold"/>
</dbReference>